<dbReference type="Proteomes" id="UP001268819">
    <property type="component" value="Unassembled WGS sequence"/>
</dbReference>
<feature type="transmembrane region" description="Helical" evidence="1">
    <location>
        <begin position="73"/>
        <end position="94"/>
    </location>
</feature>
<proteinExistence type="predicted"/>
<keyword evidence="1" id="KW-0472">Membrane</keyword>
<comment type="caution">
    <text evidence="2">The sequence shown here is derived from an EMBL/GenBank/DDBJ whole genome shotgun (WGS) entry which is preliminary data.</text>
</comment>
<dbReference type="SUPFAM" id="SSF103473">
    <property type="entry name" value="MFS general substrate transporter"/>
    <property type="match status" value="1"/>
</dbReference>
<organism evidence="2 3">
    <name type="scientific">Saccharothrix longispora</name>
    <dbReference type="NCBI Taxonomy" id="33920"/>
    <lineage>
        <taxon>Bacteria</taxon>
        <taxon>Bacillati</taxon>
        <taxon>Actinomycetota</taxon>
        <taxon>Actinomycetes</taxon>
        <taxon>Pseudonocardiales</taxon>
        <taxon>Pseudonocardiaceae</taxon>
        <taxon>Saccharothrix</taxon>
    </lineage>
</organism>
<dbReference type="RefSeq" id="WP_310310274.1">
    <property type="nucleotide sequence ID" value="NZ_BAAAXB010000001.1"/>
</dbReference>
<evidence type="ECO:0000256" key="1">
    <source>
        <dbReference type="SAM" id="Phobius"/>
    </source>
</evidence>
<keyword evidence="1" id="KW-1133">Transmembrane helix</keyword>
<feature type="transmembrane region" description="Helical" evidence="1">
    <location>
        <begin position="12"/>
        <end position="32"/>
    </location>
</feature>
<accession>A0ABU1Q2V4</accession>
<dbReference type="InterPro" id="IPR036259">
    <property type="entry name" value="MFS_trans_sf"/>
</dbReference>
<feature type="transmembrane region" description="Helical" evidence="1">
    <location>
        <begin position="100"/>
        <end position="122"/>
    </location>
</feature>
<name>A0ABU1Q2V4_9PSEU</name>
<reference evidence="2 3" key="1">
    <citation type="submission" date="2023-07" db="EMBL/GenBank/DDBJ databases">
        <title>Sequencing the genomes of 1000 actinobacteria strains.</title>
        <authorList>
            <person name="Klenk H.-P."/>
        </authorList>
    </citation>
    <scope>NUCLEOTIDE SEQUENCE [LARGE SCALE GENOMIC DNA]</scope>
    <source>
        <strain evidence="2 3">DSM 43749</strain>
    </source>
</reference>
<feature type="transmembrane region" description="Helical" evidence="1">
    <location>
        <begin position="38"/>
        <end position="61"/>
    </location>
</feature>
<keyword evidence="3" id="KW-1185">Reference proteome</keyword>
<evidence type="ECO:0000313" key="3">
    <source>
        <dbReference type="Proteomes" id="UP001268819"/>
    </source>
</evidence>
<dbReference type="EMBL" id="JAVDSG010000001">
    <property type="protein sequence ID" value="MDR6597232.1"/>
    <property type="molecule type" value="Genomic_DNA"/>
</dbReference>
<protein>
    <submittedName>
        <fullName evidence="2">Vacuolar-type H+-ATPase subunit I/STV1</fullName>
    </submittedName>
</protein>
<evidence type="ECO:0000313" key="2">
    <source>
        <dbReference type="EMBL" id="MDR6597232.1"/>
    </source>
</evidence>
<keyword evidence="1" id="KW-0812">Transmembrane</keyword>
<gene>
    <name evidence="2" type="ORF">J2S66_005616</name>
</gene>
<sequence length="137" mass="14540">MKQFAQSVAVNVLANLIAAAIIYLLGVGFKVLPANPGLILVAILLIGLVGGFGLLIAGWVASERGHSKRADKMIGISSLVMGLGILLPSAYVYFVWHKSAVPMSLLAFGVFFTLVGSAYLRLTSSPRKKVIRKSSQP</sequence>